<sequence length="246" mass="28982">MFDYIYDEKAIVQKRKQIFEEFLELSENVEDGNFKTISTYDLKLLFELYDKVFFHSDFRNQYEGSLRFSFSKRMTRSAGLTLCPQNISTLQPKDVIIEFRFGINFFFNYDLSHKEKFVSGVKTHNALEALQLVLEHEICHVIEFILYHRSSCKGKRFKTIAKNLFNHSSSYHALPTNREIAKEKLGLSIGKRVSFQFENESFEGFINGINKRATVMVKNKEGDYIDRQGNRYAKYYVPLNHLTLIE</sequence>
<comment type="caution">
    <text evidence="2">The sequence shown here is derived from an EMBL/GenBank/DDBJ whole genome shotgun (WGS) entry which is preliminary data.</text>
</comment>
<feature type="domain" description="SprT-like" evidence="1">
    <location>
        <begin position="45"/>
        <end position="166"/>
    </location>
</feature>
<protein>
    <submittedName>
        <fullName evidence="2">SprT-like family protein</fullName>
    </submittedName>
</protein>
<reference evidence="2 3" key="1">
    <citation type="submission" date="2018-06" db="EMBL/GenBank/DDBJ databases">
        <title>Genomic Encyclopedia of Type Strains, Phase IV (KMG-IV): sequencing the most valuable type-strain genomes for metagenomic binning, comparative biology and taxonomic classification.</title>
        <authorList>
            <person name="Goeker M."/>
        </authorList>
    </citation>
    <scope>NUCLEOTIDE SEQUENCE [LARGE SCALE GENOMIC DNA]</scope>
    <source>
        <strain evidence="2 3">DSM 22112</strain>
    </source>
</reference>
<accession>A0A366I832</accession>
<name>A0A366I832_9FIRM</name>
<dbReference type="InterPro" id="IPR006640">
    <property type="entry name" value="SprT-like_domain"/>
</dbReference>
<dbReference type="AlphaFoldDB" id="A0A366I832"/>
<gene>
    <name evidence="2" type="ORF">DES36_10922</name>
</gene>
<dbReference type="Proteomes" id="UP000253490">
    <property type="component" value="Unassembled WGS sequence"/>
</dbReference>
<evidence type="ECO:0000313" key="2">
    <source>
        <dbReference type="EMBL" id="RBP63805.1"/>
    </source>
</evidence>
<dbReference type="Pfam" id="PF10263">
    <property type="entry name" value="SprT-like"/>
    <property type="match status" value="1"/>
</dbReference>
<evidence type="ECO:0000313" key="3">
    <source>
        <dbReference type="Proteomes" id="UP000253490"/>
    </source>
</evidence>
<dbReference type="EMBL" id="QNRX01000009">
    <property type="protein sequence ID" value="RBP63805.1"/>
    <property type="molecule type" value="Genomic_DNA"/>
</dbReference>
<keyword evidence="3" id="KW-1185">Reference proteome</keyword>
<proteinExistence type="predicted"/>
<dbReference type="OrthoDB" id="1900587at2"/>
<dbReference type="RefSeq" id="WP_113920681.1">
    <property type="nucleotide sequence ID" value="NZ_QNRX01000009.1"/>
</dbReference>
<organism evidence="2 3">
    <name type="scientific">Alkalibaculum bacchi</name>
    <dbReference type="NCBI Taxonomy" id="645887"/>
    <lineage>
        <taxon>Bacteria</taxon>
        <taxon>Bacillati</taxon>
        <taxon>Bacillota</taxon>
        <taxon>Clostridia</taxon>
        <taxon>Eubacteriales</taxon>
        <taxon>Eubacteriaceae</taxon>
        <taxon>Alkalibaculum</taxon>
    </lineage>
</organism>
<dbReference type="GO" id="GO:0006950">
    <property type="term" value="P:response to stress"/>
    <property type="evidence" value="ECO:0007669"/>
    <property type="project" value="UniProtKB-ARBA"/>
</dbReference>
<evidence type="ECO:0000259" key="1">
    <source>
        <dbReference type="Pfam" id="PF10263"/>
    </source>
</evidence>